<dbReference type="InterPro" id="IPR036249">
    <property type="entry name" value="Thioredoxin-like_sf"/>
</dbReference>
<dbReference type="AlphaFoldDB" id="M5PQ26"/>
<organism evidence="2 3">
    <name type="scientific">Desulfocurvibacter africanus PCS</name>
    <dbReference type="NCBI Taxonomy" id="1262666"/>
    <lineage>
        <taxon>Bacteria</taxon>
        <taxon>Pseudomonadati</taxon>
        <taxon>Thermodesulfobacteriota</taxon>
        <taxon>Desulfovibrionia</taxon>
        <taxon>Desulfovibrionales</taxon>
        <taxon>Desulfovibrionaceae</taxon>
        <taxon>Desulfocurvibacter</taxon>
    </lineage>
</organism>
<accession>M5PQ26</accession>
<dbReference type="RefSeq" id="WP_005989135.1">
    <property type="nucleotide sequence ID" value="NZ_AOSV01000036.1"/>
</dbReference>
<dbReference type="OrthoDB" id="5516057at2"/>
<protein>
    <submittedName>
        <fullName evidence="2">Thiol-disulfide isomerase-like thioredoxin</fullName>
    </submittedName>
</protein>
<keyword evidence="2" id="KW-0413">Isomerase</keyword>
<dbReference type="PANTHER" id="PTHR42852:SF13">
    <property type="entry name" value="PROTEIN DIPZ"/>
    <property type="match status" value="1"/>
</dbReference>
<dbReference type="CDD" id="cd02966">
    <property type="entry name" value="TlpA_like_family"/>
    <property type="match status" value="1"/>
</dbReference>
<proteinExistence type="predicted"/>
<dbReference type="GO" id="GO:0016853">
    <property type="term" value="F:isomerase activity"/>
    <property type="evidence" value="ECO:0007669"/>
    <property type="project" value="UniProtKB-KW"/>
</dbReference>
<dbReference type="EMBL" id="AOSV01000036">
    <property type="protein sequence ID" value="EMG36070.1"/>
    <property type="molecule type" value="Genomic_DNA"/>
</dbReference>
<dbReference type="PROSITE" id="PS51352">
    <property type="entry name" value="THIOREDOXIN_2"/>
    <property type="match status" value="1"/>
</dbReference>
<evidence type="ECO:0000313" key="2">
    <source>
        <dbReference type="EMBL" id="EMG36070.1"/>
    </source>
</evidence>
<sequence>MRKPARGILIPILFLLFWSQPGLSRALPAEGQEFPDLRMSPPSTAEDAAYLGVKPSQPFTLSDVGSDFLLLEVMSALCPHCQADAPHMNEVFAAIQEQGLGKQLKVLALGVNNTEFELTLYRNKYGVPFPLIMDEEMAAVTQAGVSGTPTYFLLDLRGRSPQVLHVLEGRMDSPKKFLSNIRAAAGLEKTK</sequence>
<dbReference type="InterPro" id="IPR000866">
    <property type="entry name" value="AhpC/TSA"/>
</dbReference>
<dbReference type="PANTHER" id="PTHR42852">
    <property type="entry name" value="THIOL:DISULFIDE INTERCHANGE PROTEIN DSBE"/>
    <property type="match status" value="1"/>
</dbReference>
<comment type="caution">
    <text evidence="2">The sequence shown here is derived from an EMBL/GenBank/DDBJ whole genome shotgun (WGS) entry which is preliminary data.</text>
</comment>
<dbReference type="SUPFAM" id="SSF52833">
    <property type="entry name" value="Thioredoxin-like"/>
    <property type="match status" value="1"/>
</dbReference>
<dbReference type="InterPro" id="IPR013766">
    <property type="entry name" value="Thioredoxin_domain"/>
</dbReference>
<dbReference type="PATRIC" id="fig|1262666.3.peg.3318"/>
<name>M5PQ26_DESAF</name>
<dbReference type="Pfam" id="PF00578">
    <property type="entry name" value="AhpC-TSA"/>
    <property type="match status" value="1"/>
</dbReference>
<dbReference type="GO" id="GO:0016491">
    <property type="term" value="F:oxidoreductase activity"/>
    <property type="evidence" value="ECO:0007669"/>
    <property type="project" value="InterPro"/>
</dbReference>
<reference evidence="2 3" key="1">
    <citation type="journal article" date="2013" name="Genome Announc.">
        <title>Draft Genome Sequence for Desulfovibrio africanus Strain PCS.</title>
        <authorList>
            <person name="Brown S.D."/>
            <person name="Utturkar S.M."/>
            <person name="Arkin A.P."/>
            <person name="Deutschbauer A.M."/>
            <person name="Elias D.A."/>
            <person name="Hazen T.C."/>
            <person name="Chakraborty R."/>
        </authorList>
    </citation>
    <scope>NUCLEOTIDE SEQUENCE [LARGE SCALE GENOMIC DNA]</scope>
    <source>
        <strain evidence="2 3">PCS</strain>
    </source>
</reference>
<dbReference type="InterPro" id="IPR050553">
    <property type="entry name" value="Thioredoxin_ResA/DsbE_sf"/>
</dbReference>
<dbReference type="Proteomes" id="UP000011922">
    <property type="component" value="Unassembled WGS sequence"/>
</dbReference>
<feature type="domain" description="Thioredoxin" evidence="1">
    <location>
        <begin position="28"/>
        <end position="186"/>
    </location>
</feature>
<dbReference type="GO" id="GO:0016209">
    <property type="term" value="F:antioxidant activity"/>
    <property type="evidence" value="ECO:0007669"/>
    <property type="project" value="InterPro"/>
</dbReference>
<evidence type="ECO:0000313" key="3">
    <source>
        <dbReference type="Proteomes" id="UP000011922"/>
    </source>
</evidence>
<gene>
    <name evidence="2" type="ORF">PCS_03270</name>
</gene>
<dbReference type="Gene3D" id="3.40.30.10">
    <property type="entry name" value="Glutaredoxin"/>
    <property type="match status" value="1"/>
</dbReference>
<evidence type="ECO:0000259" key="1">
    <source>
        <dbReference type="PROSITE" id="PS51352"/>
    </source>
</evidence>